<dbReference type="EMBL" id="JAGFBR010000001">
    <property type="protein sequence ID" value="KAH0470894.1"/>
    <property type="molecule type" value="Genomic_DNA"/>
</dbReference>
<dbReference type="AlphaFoldDB" id="A0AAV7HAR7"/>
<dbReference type="Proteomes" id="UP000775213">
    <property type="component" value="Unassembled WGS sequence"/>
</dbReference>
<evidence type="ECO:0000313" key="1">
    <source>
        <dbReference type="EMBL" id="KAH0470894.1"/>
    </source>
</evidence>
<gene>
    <name evidence="1" type="ORF">IEQ34_000617</name>
</gene>
<sequence length="98" mass="10827">MRIARSRVGLGIPGGGGEFVLGRNEGPKTFPETGGANADADLVRVSLARHQYDKKAKNQTIRVLRNLSVDQSINQSIDRFLCFNFKAERFGASLIFLF</sequence>
<keyword evidence="2" id="KW-1185">Reference proteome</keyword>
<accession>A0AAV7HAR7</accession>
<name>A0AAV7HAR7_DENCH</name>
<organism evidence="1 2">
    <name type="scientific">Dendrobium chrysotoxum</name>
    <name type="common">Orchid</name>
    <dbReference type="NCBI Taxonomy" id="161865"/>
    <lineage>
        <taxon>Eukaryota</taxon>
        <taxon>Viridiplantae</taxon>
        <taxon>Streptophyta</taxon>
        <taxon>Embryophyta</taxon>
        <taxon>Tracheophyta</taxon>
        <taxon>Spermatophyta</taxon>
        <taxon>Magnoliopsida</taxon>
        <taxon>Liliopsida</taxon>
        <taxon>Asparagales</taxon>
        <taxon>Orchidaceae</taxon>
        <taxon>Epidendroideae</taxon>
        <taxon>Malaxideae</taxon>
        <taxon>Dendrobiinae</taxon>
        <taxon>Dendrobium</taxon>
    </lineage>
</organism>
<comment type="caution">
    <text evidence="1">The sequence shown here is derived from an EMBL/GenBank/DDBJ whole genome shotgun (WGS) entry which is preliminary data.</text>
</comment>
<proteinExistence type="predicted"/>
<evidence type="ECO:0000313" key="2">
    <source>
        <dbReference type="Proteomes" id="UP000775213"/>
    </source>
</evidence>
<protein>
    <submittedName>
        <fullName evidence="1">Uncharacterized protein</fullName>
    </submittedName>
</protein>
<reference evidence="1 2" key="1">
    <citation type="journal article" date="2021" name="Hortic Res">
        <title>Chromosome-scale assembly of the Dendrobium chrysotoxum genome enhances the understanding of orchid evolution.</title>
        <authorList>
            <person name="Zhang Y."/>
            <person name="Zhang G.Q."/>
            <person name="Zhang D."/>
            <person name="Liu X.D."/>
            <person name="Xu X.Y."/>
            <person name="Sun W.H."/>
            <person name="Yu X."/>
            <person name="Zhu X."/>
            <person name="Wang Z.W."/>
            <person name="Zhao X."/>
            <person name="Zhong W.Y."/>
            <person name="Chen H."/>
            <person name="Yin W.L."/>
            <person name="Huang T."/>
            <person name="Niu S.C."/>
            <person name="Liu Z.J."/>
        </authorList>
    </citation>
    <scope>NUCLEOTIDE SEQUENCE [LARGE SCALE GENOMIC DNA]</scope>
    <source>
        <strain evidence="1">Lindl</strain>
    </source>
</reference>